<accession>A0ABQ2PPR6</accession>
<comment type="caution">
    <text evidence="1">The sequence shown here is derived from an EMBL/GenBank/DDBJ whole genome shotgun (WGS) entry which is preliminary data.</text>
</comment>
<dbReference type="Proteomes" id="UP000621859">
    <property type="component" value="Unassembled WGS sequence"/>
</dbReference>
<proteinExistence type="predicted"/>
<keyword evidence="2" id="KW-1185">Reference proteome</keyword>
<name>A0ABQ2PPR6_9NEIS</name>
<dbReference type="EMBL" id="BMLY01000006">
    <property type="protein sequence ID" value="GGP27612.1"/>
    <property type="molecule type" value="Genomic_DNA"/>
</dbReference>
<evidence type="ECO:0000313" key="2">
    <source>
        <dbReference type="Proteomes" id="UP000621859"/>
    </source>
</evidence>
<gene>
    <name evidence="1" type="ORF">GCM10010971_34310</name>
</gene>
<protein>
    <submittedName>
        <fullName evidence="1">Uncharacterized protein</fullName>
    </submittedName>
</protein>
<reference evidence="2" key="1">
    <citation type="journal article" date="2019" name="Int. J. Syst. Evol. Microbiol.">
        <title>The Global Catalogue of Microorganisms (GCM) 10K type strain sequencing project: providing services to taxonomists for standard genome sequencing and annotation.</title>
        <authorList>
            <consortium name="The Broad Institute Genomics Platform"/>
            <consortium name="The Broad Institute Genome Sequencing Center for Infectious Disease"/>
            <person name="Wu L."/>
            <person name="Ma J."/>
        </authorList>
    </citation>
    <scope>NUCLEOTIDE SEQUENCE [LARGE SCALE GENOMIC DNA]</scope>
    <source>
        <strain evidence="2">CGMCC 1.8860</strain>
    </source>
</reference>
<organism evidence="1 2">
    <name type="scientific">Silvimonas amylolytica</name>
    <dbReference type="NCBI Taxonomy" id="449663"/>
    <lineage>
        <taxon>Bacteria</taxon>
        <taxon>Pseudomonadati</taxon>
        <taxon>Pseudomonadota</taxon>
        <taxon>Betaproteobacteria</taxon>
        <taxon>Neisseriales</taxon>
        <taxon>Chitinibacteraceae</taxon>
        <taxon>Silvimonas</taxon>
    </lineage>
</organism>
<evidence type="ECO:0000313" key="1">
    <source>
        <dbReference type="EMBL" id="GGP27612.1"/>
    </source>
</evidence>
<sequence length="65" mass="7033">MNGKAHQLGAQTGFVHVHNAPVTKGCDDVAKTTKQGVGEYRAGFFVTRRVRAQARRQGLEKGHTG</sequence>